<dbReference type="RefSeq" id="WP_312038821.1">
    <property type="nucleotide sequence ID" value="NZ_JALJRA010000008.1"/>
</dbReference>
<dbReference type="EMBL" id="JBEPLJ010000008">
    <property type="protein sequence ID" value="MET3586229.1"/>
    <property type="molecule type" value="Genomic_DNA"/>
</dbReference>
<gene>
    <name evidence="3" type="ORF">ABID21_002346</name>
</gene>
<reference evidence="3 4" key="1">
    <citation type="submission" date="2024-06" db="EMBL/GenBank/DDBJ databases">
        <title>Genomic Encyclopedia of Type Strains, Phase IV (KMG-IV): sequencing the most valuable type-strain genomes for metagenomic binning, comparative biology and taxonomic classification.</title>
        <authorList>
            <person name="Goeker M."/>
        </authorList>
    </citation>
    <scope>NUCLEOTIDE SEQUENCE [LARGE SCALE GENOMIC DNA]</scope>
    <source>
        <strain evidence="3 4">DSM 105042</strain>
    </source>
</reference>
<feature type="domain" description="Transcription regulator HTH AraC N-terminal" evidence="2">
    <location>
        <begin position="31"/>
        <end position="128"/>
    </location>
</feature>
<dbReference type="InterPro" id="IPR009594">
    <property type="entry name" value="Tscrpt_reg_HTH_AraC_N"/>
</dbReference>
<dbReference type="Pfam" id="PF06719">
    <property type="entry name" value="AraC_N"/>
    <property type="match status" value="1"/>
</dbReference>
<protein>
    <recommendedName>
        <fullName evidence="2">Transcription regulator HTH AraC N-terminal domain-containing protein</fullName>
    </recommendedName>
</protein>
<comment type="caution">
    <text evidence="3">The sequence shown here is derived from an EMBL/GenBank/DDBJ whole genome shotgun (WGS) entry which is preliminary data.</text>
</comment>
<name>A0ABV2H6Q5_9HYPH</name>
<evidence type="ECO:0000256" key="1">
    <source>
        <dbReference type="SAM" id="MobiDB-lite"/>
    </source>
</evidence>
<keyword evidence="4" id="KW-1185">Reference proteome</keyword>
<dbReference type="PANTHER" id="PTHR43436:SF1">
    <property type="entry name" value="TRANSCRIPTIONAL REGULATORY PROTEIN"/>
    <property type="match status" value="1"/>
</dbReference>
<evidence type="ECO:0000259" key="2">
    <source>
        <dbReference type="Pfam" id="PF06719"/>
    </source>
</evidence>
<sequence>MLPTPTHMPQLDELASIVAQNTNGDGVFETPIPRLSLVRFSKQTEPLQTVQHPALCIIVQGAKQVMLADEIYIYGPARHLVVSVDLPVSGQIIEASEEKPYLCIRLDLDLPALGAMFMEVARRPPNRRADAPRRSALPRPHRSSSIPPFACCGSCNRRRTSPISRRLPSVN</sequence>
<proteinExistence type="predicted"/>
<evidence type="ECO:0000313" key="3">
    <source>
        <dbReference type="EMBL" id="MET3586229.1"/>
    </source>
</evidence>
<accession>A0ABV2H6Q5</accession>
<dbReference type="PANTHER" id="PTHR43436">
    <property type="entry name" value="ARAC-FAMILY TRANSCRIPTIONAL REGULATOR"/>
    <property type="match status" value="1"/>
</dbReference>
<organism evidence="3 4">
    <name type="scientific">Pseudorhizobium tarimense</name>
    <dbReference type="NCBI Taxonomy" id="1079109"/>
    <lineage>
        <taxon>Bacteria</taxon>
        <taxon>Pseudomonadati</taxon>
        <taxon>Pseudomonadota</taxon>
        <taxon>Alphaproteobacteria</taxon>
        <taxon>Hyphomicrobiales</taxon>
        <taxon>Rhizobiaceae</taxon>
        <taxon>Rhizobium/Agrobacterium group</taxon>
        <taxon>Pseudorhizobium</taxon>
    </lineage>
</organism>
<evidence type="ECO:0000313" key="4">
    <source>
        <dbReference type="Proteomes" id="UP001549031"/>
    </source>
</evidence>
<feature type="region of interest" description="Disordered" evidence="1">
    <location>
        <begin position="124"/>
        <end position="145"/>
    </location>
</feature>
<dbReference type="Proteomes" id="UP001549031">
    <property type="component" value="Unassembled WGS sequence"/>
</dbReference>